<keyword evidence="11" id="KW-1185">Reference proteome</keyword>
<dbReference type="PANTHER" id="PTHR32261:SF4">
    <property type="entry name" value="CALCIUM HOMEOSTASIS MODULATOR PROTEIN 6"/>
    <property type="match status" value="1"/>
</dbReference>
<feature type="transmembrane region" description="Helical" evidence="9">
    <location>
        <begin position="181"/>
        <end position="204"/>
    </location>
</feature>
<keyword evidence="6" id="KW-0406">Ion transport</keyword>
<comment type="caution">
    <text evidence="10">The sequence shown here is derived from an EMBL/GenBank/DDBJ whole genome shotgun (WGS) entry which is preliminary data.</text>
</comment>
<dbReference type="InterPro" id="IPR029569">
    <property type="entry name" value="CALHM"/>
</dbReference>
<reference evidence="10 11" key="1">
    <citation type="submission" date="2022-01" db="EMBL/GenBank/DDBJ databases">
        <title>A high-quality chromosome-level genome assembly of rohu carp, Labeo rohita.</title>
        <authorList>
            <person name="Arick M.A. II"/>
            <person name="Hsu C.-Y."/>
            <person name="Magbanua Z."/>
            <person name="Pechanova O."/>
            <person name="Grover C."/>
            <person name="Miller E."/>
            <person name="Thrash A."/>
            <person name="Ezzel L."/>
            <person name="Alam S."/>
            <person name="Benzie J."/>
            <person name="Hamilton M."/>
            <person name="Karsi A."/>
            <person name="Lawrence M.L."/>
            <person name="Peterson D.G."/>
        </authorList>
    </citation>
    <scope>NUCLEOTIDE SEQUENCE [LARGE SCALE GENOMIC DNA]</scope>
    <source>
        <strain evidence="11">BAU-BD-2019</strain>
        <tissue evidence="10">Blood</tissue>
    </source>
</reference>
<feature type="transmembrane region" description="Helical" evidence="9">
    <location>
        <begin position="408"/>
        <end position="429"/>
    </location>
</feature>
<keyword evidence="4 9" id="KW-0812">Transmembrane</keyword>
<sequence length="593" mass="67598">MDKLKPLLSFTQKQQTNLGFGLIALITAGSEHVFMVFAFKCPCNDYNFVYGNVCLLVPALALLILSYMLSNKTWKLFTGLCLRKSKLCRFYYVTGFLCIFLQITTTAMVAPLSWIAVALLRGVYFECSMTGANFTLFRSHLCSEELPHCRTDLEKFPCEGTTIPQSERVAVLSIIRAESQVLGWILIGSVMTFTFLLTCVARCYSPISYMQLKFWRMYTQKESELLDSYTSQHAEKLAKRNITSFFELTKPTPMNSPPKQAWEKISTFYKFRSMDQYYSILHKYVCTCEDLENPRARPSCLAAMSVPAMDSFKTVLKFLTNQKTTIGYSFMAILTIGSERIFSMVSFQCPCNRSQNFAYGLTFLLGPAVVLLTIGLFVSSRLWRLYTGCCLNPFKLCPRGNCMGCLQVFVKVLSGACIAPVMWLSVALLNGTFYECAVSGLNENAVVRIFCKNKTQTCQDELPRILGWSIIIISASVALIGTCFKNCRSKVSYLQLTFQKIYMEKEQEKFEVFAEDYATKLAERNLKSFFDNKIPDAFPFPNHKAWEEISTVYTFKQSEQYYSTLQRYVERADRDYSPEKRPVLEGADGIEMA</sequence>
<protein>
    <submittedName>
        <fullName evidence="10">Calcium homeostasis modulator protein 5</fullName>
    </submittedName>
</protein>
<evidence type="ECO:0000313" key="11">
    <source>
        <dbReference type="Proteomes" id="UP000830375"/>
    </source>
</evidence>
<name>A0ABQ8LWT7_LABRO</name>
<evidence type="ECO:0000256" key="5">
    <source>
        <dbReference type="ARBA" id="ARBA00022989"/>
    </source>
</evidence>
<evidence type="ECO:0000256" key="9">
    <source>
        <dbReference type="SAM" id="Phobius"/>
    </source>
</evidence>
<dbReference type="Proteomes" id="UP000830375">
    <property type="component" value="Unassembled WGS sequence"/>
</dbReference>
<evidence type="ECO:0000256" key="2">
    <source>
        <dbReference type="ARBA" id="ARBA00008497"/>
    </source>
</evidence>
<keyword evidence="3" id="KW-0813">Transport</keyword>
<comment type="subcellular location">
    <subcellularLocation>
        <location evidence="1">Membrane</location>
        <topology evidence="1">Multi-pass membrane protein</topology>
    </subcellularLocation>
</comment>
<evidence type="ECO:0000256" key="3">
    <source>
        <dbReference type="ARBA" id="ARBA00022448"/>
    </source>
</evidence>
<feature type="transmembrane region" description="Helical" evidence="9">
    <location>
        <begin position="48"/>
        <end position="69"/>
    </location>
</feature>
<evidence type="ECO:0000313" key="10">
    <source>
        <dbReference type="EMBL" id="KAI2655112.1"/>
    </source>
</evidence>
<dbReference type="PANTHER" id="PTHR32261">
    <property type="entry name" value="CALCIUM HOMEOSTASIS MODULATOR PROTEIN"/>
    <property type="match status" value="1"/>
</dbReference>
<comment type="similarity">
    <text evidence="2">Belongs to the CALHM family.</text>
</comment>
<feature type="transmembrane region" description="Helical" evidence="9">
    <location>
        <begin position="465"/>
        <end position="484"/>
    </location>
</feature>
<feature type="transmembrane region" description="Helical" evidence="9">
    <location>
        <begin position="90"/>
        <end position="116"/>
    </location>
</feature>
<organism evidence="10 11">
    <name type="scientific">Labeo rohita</name>
    <name type="common">Indian major carp</name>
    <name type="synonym">Cyprinus rohita</name>
    <dbReference type="NCBI Taxonomy" id="84645"/>
    <lineage>
        <taxon>Eukaryota</taxon>
        <taxon>Metazoa</taxon>
        <taxon>Chordata</taxon>
        <taxon>Craniata</taxon>
        <taxon>Vertebrata</taxon>
        <taxon>Euteleostomi</taxon>
        <taxon>Actinopterygii</taxon>
        <taxon>Neopterygii</taxon>
        <taxon>Teleostei</taxon>
        <taxon>Ostariophysi</taxon>
        <taxon>Cypriniformes</taxon>
        <taxon>Cyprinidae</taxon>
        <taxon>Labeoninae</taxon>
        <taxon>Labeonini</taxon>
        <taxon>Labeo</taxon>
    </lineage>
</organism>
<evidence type="ECO:0000256" key="6">
    <source>
        <dbReference type="ARBA" id="ARBA00023065"/>
    </source>
</evidence>
<feature type="transmembrane region" description="Helical" evidence="9">
    <location>
        <begin position="326"/>
        <end position="345"/>
    </location>
</feature>
<gene>
    <name evidence="10" type="ORF">H4Q32_017439</name>
</gene>
<evidence type="ECO:0000256" key="4">
    <source>
        <dbReference type="ARBA" id="ARBA00022692"/>
    </source>
</evidence>
<keyword evidence="8" id="KW-0407">Ion channel</keyword>
<evidence type="ECO:0000256" key="1">
    <source>
        <dbReference type="ARBA" id="ARBA00004141"/>
    </source>
</evidence>
<accession>A0ABQ8LWT7</accession>
<proteinExistence type="inferred from homology"/>
<dbReference type="Pfam" id="PF14798">
    <property type="entry name" value="Ca_hom_mod"/>
    <property type="match status" value="2"/>
</dbReference>
<dbReference type="EMBL" id="JACTAM010000016">
    <property type="protein sequence ID" value="KAI2655112.1"/>
    <property type="molecule type" value="Genomic_DNA"/>
</dbReference>
<evidence type="ECO:0000256" key="7">
    <source>
        <dbReference type="ARBA" id="ARBA00023136"/>
    </source>
</evidence>
<keyword evidence="5 9" id="KW-1133">Transmembrane helix</keyword>
<keyword evidence="7 9" id="KW-0472">Membrane</keyword>
<feature type="transmembrane region" description="Helical" evidence="9">
    <location>
        <begin position="357"/>
        <end position="378"/>
    </location>
</feature>
<evidence type="ECO:0000256" key="8">
    <source>
        <dbReference type="ARBA" id="ARBA00023303"/>
    </source>
</evidence>